<keyword evidence="2" id="KW-1185">Reference proteome</keyword>
<evidence type="ECO:0000313" key="1">
    <source>
        <dbReference type="EMBL" id="KAJ8682685.1"/>
    </source>
</evidence>
<reference evidence="1" key="1">
    <citation type="submission" date="2023-04" db="EMBL/GenBank/DDBJ databases">
        <title>A chromosome-level genome assembly of the parasitoid wasp Eretmocerus hayati.</title>
        <authorList>
            <person name="Zhong Y."/>
            <person name="Liu S."/>
            <person name="Liu Y."/>
        </authorList>
    </citation>
    <scope>NUCLEOTIDE SEQUENCE</scope>
    <source>
        <strain evidence="1">ZJU_SS_LIU_2023</strain>
    </source>
</reference>
<proteinExistence type="predicted"/>
<dbReference type="Proteomes" id="UP001239111">
    <property type="component" value="Chromosome 1"/>
</dbReference>
<dbReference type="EMBL" id="CM056741">
    <property type="protein sequence ID" value="KAJ8682685.1"/>
    <property type="molecule type" value="Genomic_DNA"/>
</dbReference>
<evidence type="ECO:0000313" key="2">
    <source>
        <dbReference type="Proteomes" id="UP001239111"/>
    </source>
</evidence>
<accession>A0ACC2PGY8</accession>
<organism evidence="1 2">
    <name type="scientific">Eretmocerus hayati</name>
    <dbReference type="NCBI Taxonomy" id="131215"/>
    <lineage>
        <taxon>Eukaryota</taxon>
        <taxon>Metazoa</taxon>
        <taxon>Ecdysozoa</taxon>
        <taxon>Arthropoda</taxon>
        <taxon>Hexapoda</taxon>
        <taxon>Insecta</taxon>
        <taxon>Pterygota</taxon>
        <taxon>Neoptera</taxon>
        <taxon>Endopterygota</taxon>
        <taxon>Hymenoptera</taxon>
        <taxon>Apocrita</taxon>
        <taxon>Proctotrupomorpha</taxon>
        <taxon>Chalcidoidea</taxon>
        <taxon>Aphelinidae</taxon>
        <taxon>Aphelininae</taxon>
        <taxon>Eretmocerus</taxon>
    </lineage>
</organism>
<comment type="caution">
    <text evidence="1">The sequence shown here is derived from an EMBL/GenBank/DDBJ whole genome shotgun (WGS) entry which is preliminary data.</text>
</comment>
<name>A0ACC2PGY8_9HYME</name>
<gene>
    <name evidence="1" type="ORF">QAD02_018477</name>
</gene>
<protein>
    <submittedName>
        <fullName evidence="1">Uncharacterized protein</fullName>
    </submittedName>
</protein>
<sequence>MWNSRRVSLLILSIVAIAETIYTGCFTTPEIAAYNLHTADPIERHPYFVSMEYNNSSFCGATIISTKFVVTAASCIPPTGLQNLTLRGCTNTRNRSGRTYRIKEIIIHPDYTITKFGQPINDIALILIKGRFGWRKKCKPIPFDPNYDIGKGSVSVVVGMGEIENGSRSDLLAVELPLVDESDCNEVYKDFGGIADDQMCAGFFSSKGKGPCHGDEGGPLVYDDQLVGVYAKQFNKTCGDRYHPDVFTNVTHHHKWISKTIRVPD</sequence>